<dbReference type="SMART" id="SM00248">
    <property type="entry name" value="ANK"/>
    <property type="match status" value="2"/>
</dbReference>
<dbReference type="EMBL" id="DS113437">
    <property type="protein sequence ID" value="EAY05886.1"/>
    <property type="molecule type" value="Genomic_DNA"/>
</dbReference>
<dbReference type="InterPro" id="IPR036770">
    <property type="entry name" value="Ankyrin_rpt-contain_sf"/>
</dbReference>
<dbReference type="InterPro" id="IPR002110">
    <property type="entry name" value="Ankyrin_rpt"/>
</dbReference>
<dbReference type="VEuPathDB" id="TrichDB:TVAG_353260"/>
<name>A2EN49_TRIV3</name>
<dbReference type="AlphaFoldDB" id="A2EN49"/>
<proteinExistence type="predicted"/>
<dbReference type="PANTHER" id="PTHR24164:SF4">
    <property type="entry name" value="RELA-ASSOCIATED INHIBITOR"/>
    <property type="match status" value="1"/>
</dbReference>
<keyword evidence="2" id="KW-1185">Reference proteome</keyword>
<evidence type="ECO:0000313" key="2">
    <source>
        <dbReference type="Proteomes" id="UP000001542"/>
    </source>
</evidence>
<dbReference type="KEGG" id="tva:4763757"/>
<dbReference type="GO" id="GO:0006355">
    <property type="term" value="P:regulation of DNA-templated transcription"/>
    <property type="evidence" value="ECO:0007669"/>
    <property type="project" value="InterPro"/>
</dbReference>
<dbReference type="InterPro" id="IPR028320">
    <property type="entry name" value="iASPP"/>
</dbReference>
<reference evidence="1" key="2">
    <citation type="journal article" date="2007" name="Science">
        <title>Draft genome sequence of the sexually transmitted pathogen Trichomonas vaginalis.</title>
        <authorList>
            <person name="Carlton J.M."/>
            <person name="Hirt R.P."/>
            <person name="Silva J.C."/>
            <person name="Delcher A.L."/>
            <person name="Schatz M."/>
            <person name="Zhao Q."/>
            <person name="Wortman J.R."/>
            <person name="Bidwell S.L."/>
            <person name="Alsmark U.C.M."/>
            <person name="Besteiro S."/>
            <person name="Sicheritz-Ponten T."/>
            <person name="Noel C.J."/>
            <person name="Dacks J.B."/>
            <person name="Foster P.G."/>
            <person name="Simillion C."/>
            <person name="Van de Peer Y."/>
            <person name="Miranda-Saavedra D."/>
            <person name="Barton G.J."/>
            <person name="Westrop G.D."/>
            <person name="Mueller S."/>
            <person name="Dessi D."/>
            <person name="Fiori P.L."/>
            <person name="Ren Q."/>
            <person name="Paulsen I."/>
            <person name="Zhang H."/>
            <person name="Bastida-Corcuera F.D."/>
            <person name="Simoes-Barbosa A."/>
            <person name="Brown M.T."/>
            <person name="Hayes R.D."/>
            <person name="Mukherjee M."/>
            <person name="Okumura C.Y."/>
            <person name="Schneider R."/>
            <person name="Smith A.J."/>
            <person name="Vanacova S."/>
            <person name="Villalvazo M."/>
            <person name="Haas B.J."/>
            <person name="Pertea M."/>
            <person name="Feldblyum T.V."/>
            <person name="Utterback T.R."/>
            <person name="Shu C.L."/>
            <person name="Osoegawa K."/>
            <person name="de Jong P.J."/>
            <person name="Hrdy I."/>
            <person name="Horvathova L."/>
            <person name="Zubacova Z."/>
            <person name="Dolezal P."/>
            <person name="Malik S.B."/>
            <person name="Logsdon J.M. Jr."/>
            <person name="Henze K."/>
            <person name="Gupta A."/>
            <person name="Wang C.C."/>
            <person name="Dunne R.L."/>
            <person name="Upcroft J.A."/>
            <person name="Upcroft P."/>
            <person name="White O."/>
            <person name="Salzberg S.L."/>
            <person name="Tang P."/>
            <person name="Chiu C.-H."/>
            <person name="Lee Y.-S."/>
            <person name="Embley T.M."/>
            <person name="Coombs G.H."/>
            <person name="Mottram J.C."/>
            <person name="Tachezy J."/>
            <person name="Fraser-Liggett C.M."/>
            <person name="Johnson P.J."/>
        </authorList>
    </citation>
    <scope>NUCLEOTIDE SEQUENCE [LARGE SCALE GENOMIC DNA]</scope>
    <source>
        <strain evidence="1">G3</strain>
    </source>
</reference>
<sequence length="441" mass="51181">MEFIHSYYPENDRGNMLNDSESFSIIINDKCLSAPKSKLIICSNTVHNEIKIDKTRKSMNFNLNLAHKDSINLISQWVNNGHLDFPNEKQYFRDIFEIGRVLNSEFLTKIFYDYIKDSEINIENFMDIYDSASIQKDDQKANKCIFFFASKMNEFTEDFITKTFKNCGYDFSENVLKSNSLRITSEDSLCNIIISLSKANSKFFELLKYVRVEYCSKNIIEKISNFAEEHGQESISSIVFKNALMHHPRILHKLSLSVTNELHINDKTDQNTRELRSLRKSSDDFDKIYGVLEKAIKDDDFSTIQVAVDEKYTNVYKYGSMIRNAMWSDNLPLVKSLIHFGEDLRNKFIFKGTILHGYCEIGNLDGVKYALNFIDINAKVENNFTPLFIAAIHGHDEICKYLCSQKNIDINARDIFSYTALYYARNHQSTYNLLKSLGCTE</sequence>
<dbReference type="SMR" id="A2EN49"/>
<evidence type="ECO:0000313" key="1">
    <source>
        <dbReference type="EMBL" id="EAY05886.1"/>
    </source>
</evidence>
<protein>
    <submittedName>
        <fullName evidence="1">Uncharacterized protein</fullName>
    </submittedName>
</protein>
<dbReference type="SUPFAM" id="SSF48403">
    <property type="entry name" value="Ankyrin repeat"/>
    <property type="match status" value="1"/>
</dbReference>
<dbReference type="RefSeq" id="XP_001318109.1">
    <property type="nucleotide sequence ID" value="XM_001318074.1"/>
</dbReference>
<dbReference type="OrthoDB" id="6602733at2759"/>
<gene>
    <name evidence="1" type="ORF">TVAG_353260</name>
</gene>
<organism evidence="1 2">
    <name type="scientific">Trichomonas vaginalis (strain ATCC PRA-98 / G3)</name>
    <dbReference type="NCBI Taxonomy" id="412133"/>
    <lineage>
        <taxon>Eukaryota</taxon>
        <taxon>Metamonada</taxon>
        <taxon>Parabasalia</taxon>
        <taxon>Trichomonadida</taxon>
        <taxon>Trichomonadidae</taxon>
        <taxon>Trichomonas</taxon>
    </lineage>
</organism>
<dbReference type="PANTHER" id="PTHR24164">
    <property type="entry name" value="RELA-ASSOCIATED INHIBITOR"/>
    <property type="match status" value="1"/>
</dbReference>
<dbReference type="Proteomes" id="UP000001542">
    <property type="component" value="Unassembled WGS sequence"/>
</dbReference>
<dbReference type="InParanoid" id="A2EN49"/>
<reference evidence="1" key="1">
    <citation type="submission" date="2006-10" db="EMBL/GenBank/DDBJ databases">
        <authorList>
            <person name="Amadeo P."/>
            <person name="Zhao Q."/>
            <person name="Wortman J."/>
            <person name="Fraser-Liggett C."/>
            <person name="Carlton J."/>
        </authorList>
    </citation>
    <scope>NUCLEOTIDE SEQUENCE</scope>
    <source>
        <strain evidence="1">G3</strain>
    </source>
</reference>
<accession>A2EN49</accession>
<dbReference type="Pfam" id="PF12796">
    <property type="entry name" value="Ank_2"/>
    <property type="match status" value="1"/>
</dbReference>
<dbReference type="Gene3D" id="1.25.40.20">
    <property type="entry name" value="Ankyrin repeat-containing domain"/>
    <property type="match status" value="1"/>
</dbReference>
<dbReference type="VEuPathDB" id="TrichDB:TVAGG3_0546630"/>